<evidence type="ECO:0000259" key="2">
    <source>
        <dbReference type="Pfam" id="PF08327"/>
    </source>
</evidence>
<name>A0ABU7L925_9NOCA</name>
<protein>
    <submittedName>
        <fullName evidence="3">SRPBCC family protein</fullName>
    </submittedName>
</protein>
<comment type="caution">
    <text evidence="3">The sequence shown here is derived from an EMBL/GenBank/DDBJ whole genome shotgun (WGS) entry which is preliminary data.</text>
</comment>
<dbReference type="RefSeq" id="WP_330133290.1">
    <property type="nucleotide sequence ID" value="NZ_JAUTXY010000004.1"/>
</dbReference>
<evidence type="ECO:0000256" key="1">
    <source>
        <dbReference type="ARBA" id="ARBA00006817"/>
    </source>
</evidence>
<dbReference type="SUPFAM" id="SSF55961">
    <property type="entry name" value="Bet v1-like"/>
    <property type="match status" value="1"/>
</dbReference>
<dbReference type="InterPro" id="IPR013538">
    <property type="entry name" value="ASHA1/2-like_C"/>
</dbReference>
<dbReference type="Gene3D" id="3.30.530.20">
    <property type="match status" value="1"/>
</dbReference>
<reference evidence="3 4" key="1">
    <citation type="submission" date="2023-07" db="EMBL/GenBank/DDBJ databases">
        <authorList>
            <person name="Girao M."/>
            <person name="Carvalho M.F."/>
        </authorList>
    </citation>
    <scope>NUCLEOTIDE SEQUENCE [LARGE SCALE GENOMIC DNA]</scope>
    <source>
        <strain evidence="3 4">YIM65754</strain>
    </source>
</reference>
<organism evidence="3 4">
    <name type="scientific">Rhodococcus artemisiae</name>
    <dbReference type="NCBI Taxonomy" id="714159"/>
    <lineage>
        <taxon>Bacteria</taxon>
        <taxon>Bacillati</taxon>
        <taxon>Actinomycetota</taxon>
        <taxon>Actinomycetes</taxon>
        <taxon>Mycobacteriales</taxon>
        <taxon>Nocardiaceae</taxon>
        <taxon>Rhodococcus</taxon>
    </lineage>
</organism>
<accession>A0ABU7L925</accession>
<proteinExistence type="inferred from homology"/>
<feature type="domain" description="Activator of Hsp90 ATPase homologue 1/2-like C-terminal" evidence="2">
    <location>
        <begin position="36"/>
        <end position="143"/>
    </location>
</feature>
<evidence type="ECO:0000313" key="3">
    <source>
        <dbReference type="EMBL" id="MEE2058050.1"/>
    </source>
</evidence>
<dbReference type="EMBL" id="JAUTXY010000004">
    <property type="protein sequence ID" value="MEE2058050.1"/>
    <property type="molecule type" value="Genomic_DNA"/>
</dbReference>
<keyword evidence="4" id="KW-1185">Reference proteome</keyword>
<comment type="similarity">
    <text evidence="1">Belongs to the AHA1 family.</text>
</comment>
<gene>
    <name evidence="3" type="ORF">Q7514_11020</name>
</gene>
<sequence>MKDVKTRAETLRRTIGHRVVDGKDAAVVTVSQSYPTDADDLWDACTNPERIPRWFLPVSGELRVGGRYQLEGNAGGEILTCAPPKSFSATWEFGGGKSWIEVAVIPEPGGYARFELAHIAHPEGDHWETYGPGAVGIGWDQALLGLGLHIDTGAAVDPSEFEKWSLSPEGLGYVRESGNGWYDADVAAGTDPDAARARADRTIAFYSGT</sequence>
<dbReference type="CDD" id="cd08899">
    <property type="entry name" value="SRPBCC_CalC_Aha1-like_6"/>
    <property type="match status" value="1"/>
</dbReference>
<dbReference type="Pfam" id="PF08327">
    <property type="entry name" value="AHSA1"/>
    <property type="match status" value="1"/>
</dbReference>
<evidence type="ECO:0000313" key="4">
    <source>
        <dbReference type="Proteomes" id="UP001336020"/>
    </source>
</evidence>
<dbReference type="InterPro" id="IPR023393">
    <property type="entry name" value="START-like_dom_sf"/>
</dbReference>
<dbReference type="Proteomes" id="UP001336020">
    <property type="component" value="Unassembled WGS sequence"/>
</dbReference>